<sequence>MATYLFDQVRRNSVSEILCFMLVYPVMALTVSLFKCPDSCACDDNGQFVSCIGDGLWHIPSDIPNVVKRLELRNYIILTLSAKAIENLTELQELKIQQSEIQFIENGTFTNLKKLRQLDVSLNLLQNIDYNTFFGLGDLTYLDLSSNRLTNIEGAFQHLRLVEQLNLRANKLTTITSESLTGLQNVQYLNMDSNNISVIEVGAFQLLNSLAHLILSNNPITSLSRLDIFGSRLQYIDVSNIGLKRVPSSLTRFVRDLRMAKNNLTHIGTGDFDSYSYLSLLILDDNNITKIENDAFGRLEYLARLWLNGNALEGIPSNLPSSLRALYIEENYIKMISAYSFRGLSLLERLFLQRNVIEKLEECAFCDLIQLKILDLQANNIQNLSVGIFANLSNLESLDISQNKLKYLGSHCFEELVSLKILQTSRISTFIVFGESVFDTLKRLEILEMYDSPQFATRILNSTRGLHGLRNLKELNIMHNGIISLRQDLPSFFPIMKVLKMSGNRLHCNQNILWLTEWMKTKTIQFYHRYDIRCASPTKLENKPIMMLTEKDFIITSPPPEIITVTERPESTAITNPSVVKIYSYGFLSPINFDPTLTNSTEAPTEDLFYEKSVIALFENRTNSTEFAMYRQIYSEEMQNKAVNDDNKDRIQNDLKHKSSESESSSSKYVKKPLSISVSSSHKREQNDEYTTHSPDPTKSNLTYPSFKSSVHGGSNANQNGILTFSENYEKFARTVDVAPTIKVYHRSFSTSNKSNLSSAVNTDDEKYHQDQTSATVLSSILAGGCLLAMTGLLIFVVILKYQKRPATTACNVRRSSSISYCPQRDEVAILTVSEGTVGLKTDTHYGLGNRLYYLMENGERNGEPNKDSTPDPQLQELLSETSEHVS</sequence>
<dbReference type="PANTHER" id="PTHR24373:SF275">
    <property type="entry name" value="TIR DOMAIN-CONTAINING PROTEIN"/>
    <property type="match status" value="1"/>
</dbReference>
<keyword evidence="3" id="KW-0677">Repeat</keyword>
<keyword evidence="5" id="KW-1133">Transmembrane helix</keyword>
<dbReference type="InterPro" id="IPR003591">
    <property type="entry name" value="Leu-rich_rpt_typical-subtyp"/>
</dbReference>
<dbReference type="Proteomes" id="UP000694941">
    <property type="component" value="Unplaced"/>
</dbReference>
<evidence type="ECO:0000313" key="6">
    <source>
        <dbReference type="Proteomes" id="UP000694941"/>
    </source>
</evidence>
<evidence type="ECO:0000256" key="4">
    <source>
        <dbReference type="SAM" id="MobiDB-lite"/>
    </source>
</evidence>
<dbReference type="SUPFAM" id="SSF52058">
    <property type="entry name" value="L domain-like"/>
    <property type="match status" value="2"/>
</dbReference>
<dbReference type="GeneID" id="106458500"/>
<gene>
    <name evidence="7 8 9" type="primary">LOC106458500</name>
</gene>
<dbReference type="InterPro" id="IPR050328">
    <property type="entry name" value="Dev_Immune_Receptor"/>
</dbReference>
<dbReference type="PROSITE" id="PS51450">
    <property type="entry name" value="LRR"/>
    <property type="match status" value="2"/>
</dbReference>
<evidence type="ECO:0000256" key="2">
    <source>
        <dbReference type="ARBA" id="ARBA00022729"/>
    </source>
</evidence>
<keyword evidence="1" id="KW-0433">Leucine-rich repeat</keyword>
<feature type="compositionally biased region" description="Polar residues" evidence="4">
    <location>
        <begin position="692"/>
        <end position="712"/>
    </location>
</feature>
<dbReference type="SMART" id="SM00369">
    <property type="entry name" value="LRR_TYP"/>
    <property type="match status" value="13"/>
</dbReference>
<dbReference type="PANTHER" id="PTHR24373">
    <property type="entry name" value="SLIT RELATED LEUCINE-RICH REPEAT NEURONAL PROTEIN"/>
    <property type="match status" value="1"/>
</dbReference>
<evidence type="ECO:0000256" key="1">
    <source>
        <dbReference type="ARBA" id="ARBA00022614"/>
    </source>
</evidence>
<organism evidence="6 8">
    <name type="scientific">Limulus polyphemus</name>
    <name type="common">Atlantic horseshoe crab</name>
    <dbReference type="NCBI Taxonomy" id="6850"/>
    <lineage>
        <taxon>Eukaryota</taxon>
        <taxon>Metazoa</taxon>
        <taxon>Ecdysozoa</taxon>
        <taxon>Arthropoda</taxon>
        <taxon>Chelicerata</taxon>
        <taxon>Merostomata</taxon>
        <taxon>Xiphosura</taxon>
        <taxon>Limulidae</taxon>
        <taxon>Limulus</taxon>
    </lineage>
</organism>
<proteinExistence type="predicted"/>
<feature type="transmembrane region" description="Helical" evidence="5">
    <location>
        <begin position="777"/>
        <end position="800"/>
    </location>
</feature>
<evidence type="ECO:0000313" key="9">
    <source>
        <dbReference type="RefSeq" id="XP_022240449.1"/>
    </source>
</evidence>
<name>A0ABM1S9Z3_LIMPO</name>
<evidence type="ECO:0000313" key="8">
    <source>
        <dbReference type="RefSeq" id="XP_022240448.1"/>
    </source>
</evidence>
<evidence type="ECO:0000256" key="3">
    <source>
        <dbReference type="ARBA" id="ARBA00022737"/>
    </source>
</evidence>
<dbReference type="RefSeq" id="XP_013773474.1">
    <property type="nucleotide sequence ID" value="XM_013918020.2"/>
</dbReference>
<feature type="region of interest" description="Disordered" evidence="4">
    <location>
        <begin position="859"/>
        <end position="887"/>
    </location>
</feature>
<feature type="region of interest" description="Disordered" evidence="4">
    <location>
        <begin position="654"/>
        <end position="712"/>
    </location>
</feature>
<feature type="compositionally biased region" description="Basic and acidic residues" evidence="4">
    <location>
        <begin position="682"/>
        <end position="691"/>
    </location>
</feature>
<dbReference type="SMART" id="SM00365">
    <property type="entry name" value="LRR_SD22"/>
    <property type="match status" value="7"/>
</dbReference>
<keyword evidence="2" id="KW-0732">Signal</keyword>
<dbReference type="Pfam" id="PF13855">
    <property type="entry name" value="LRR_8"/>
    <property type="match status" value="3"/>
</dbReference>
<dbReference type="InterPro" id="IPR032675">
    <property type="entry name" value="LRR_dom_sf"/>
</dbReference>
<feature type="compositionally biased region" description="Polar residues" evidence="4">
    <location>
        <begin position="871"/>
        <end position="881"/>
    </location>
</feature>
<dbReference type="RefSeq" id="XP_022240448.1">
    <property type="nucleotide sequence ID" value="XM_022384740.1"/>
</dbReference>
<dbReference type="RefSeq" id="XP_022240449.1">
    <property type="nucleotide sequence ID" value="XM_022384741.1"/>
</dbReference>
<dbReference type="InterPro" id="IPR001611">
    <property type="entry name" value="Leu-rich_rpt"/>
</dbReference>
<accession>A0ABM1S9Z3</accession>
<protein>
    <submittedName>
        <fullName evidence="7 8">Leucine-rich repeats and immunoglobulin-like domains protein 1</fullName>
    </submittedName>
</protein>
<keyword evidence="6" id="KW-1185">Reference proteome</keyword>
<keyword evidence="5" id="KW-0472">Membrane</keyword>
<feature type="compositionally biased region" description="Basic and acidic residues" evidence="4">
    <location>
        <begin position="859"/>
        <end position="870"/>
    </location>
</feature>
<keyword evidence="5" id="KW-0812">Transmembrane</keyword>
<dbReference type="PRINTS" id="PR00019">
    <property type="entry name" value="LEURICHRPT"/>
</dbReference>
<feature type="transmembrane region" description="Helical" evidence="5">
    <location>
        <begin position="12"/>
        <end position="34"/>
    </location>
</feature>
<dbReference type="Gene3D" id="3.80.10.10">
    <property type="entry name" value="Ribonuclease Inhibitor"/>
    <property type="match status" value="5"/>
</dbReference>
<evidence type="ECO:0000256" key="5">
    <source>
        <dbReference type="SAM" id="Phobius"/>
    </source>
</evidence>
<evidence type="ECO:0000313" key="7">
    <source>
        <dbReference type="RefSeq" id="XP_013773474.1"/>
    </source>
</evidence>
<reference evidence="7 8" key="1">
    <citation type="submission" date="2025-05" db="UniProtKB">
        <authorList>
            <consortium name="RefSeq"/>
        </authorList>
    </citation>
    <scope>IDENTIFICATION</scope>
    <source>
        <tissue evidence="7 8">Muscle</tissue>
    </source>
</reference>